<dbReference type="PANTHER" id="PTHR47723">
    <property type="entry name" value="OS05G0353850 PROTEIN"/>
    <property type="match status" value="1"/>
</dbReference>
<dbReference type="SUPFAM" id="SSF53098">
    <property type="entry name" value="Ribonuclease H-like"/>
    <property type="match status" value="1"/>
</dbReference>
<feature type="domain" description="RNase H type-1" evidence="1">
    <location>
        <begin position="1"/>
        <end position="77"/>
    </location>
</feature>
<sequence length="77" mass="8234">NSDGSCQDGGRIGCGGILRGSQGEWLGGFAKFIGHGNAFLAELWGVLEGLRYAWRLNFRKVELHADSLIVVGAITSK</sequence>
<dbReference type="InterPro" id="IPR044730">
    <property type="entry name" value="RNase_H-like_dom_plant"/>
</dbReference>
<organism evidence="2 3">
    <name type="scientific">Trifolium medium</name>
    <dbReference type="NCBI Taxonomy" id="97028"/>
    <lineage>
        <taxon>Eukaryota</taxon>
        <taxon>Viridiplantae</taxon>
        <taxon>Streptophyta</taxon>
        <taxon>Embryophyta</taxon>
        <taxon>Tracheophyta</taxon>
        <taxon>Spermatophyta</taxon>
        <taxon>Magnoliopsida</taxon>
        <taxon>eudicotyledons</taxon>
        <taxon>Gunneridae</taxon>
        <taxon>Pentapetalae</taxon>
        <taxon>rosids</taxon>
        <taxon>fabids</taxon>
        <taxon>Fabales</taxon>
        <taxon>Fabaceae</taxon>
        <taxon>Papilionoideae</taxon>
        <taxon>50 kb inversion clade</taxon>
        <taxon>NPAAA clade</taxon>
        <taxon>Hologalegina</taxon>
        <taxon>IRL clade</taxon>
        <taxon>Trifolieae</taxon>
        <taxon>Trifolium</taxon>
    </lineage>
</organism>
<dbReference type="InterPro" id="IPR053151">
    <property type="entry name" value="RNase_H-like"/>
</dbReference>
<keyword evidence="3" id="KW-1185">Reference proteome</keyword>
<dbReference type="GO" id="GO:0004523">
    <property type="term" value="F:RNA-DNA hybrid ribonuclease activity"/>
    <property type="evidence" value="ECO:0007669"/>
    <property type="project" value="InterPro"/>
</dbReference>
<dbReference type="InterPro" id="IPR036397">
    <property type="entry name" value="RNaseH_sf"/>
</dbReference>
<dbReference type="InterPro" id="IPR012337">
    <property type="entry name" value="RNaseH-like_sf"/>
</dbReference>
<evidence type="ECO:0000313" key="3">
    <source>
        <dbReference type="Proteomes" id="UP000265520"/>
    </source>
</evidence>
<accession>A0A392TU25</accession>
<reference evidence="2 3" key="1">
    <citation type="journal article" date="2018" name="Front. Plant Sci.">
        <title>Red Clover (Trifolium pratense) and Zigzag Clover (T. medium) - A Picture of Genomic Similarities and Differences.</title>
        <authorList>
            <person name="Dluhosova J."/>
            <person name="Istvanek J."/>
            <person name="Nedelnik J."/>
            <person name="Repkova J."/>
        </authorList>
    </citation>
    <scope>NUCLEOTIDE SEQUENCE [LARGE SCALE GENOMIC DNA]</scope>
    <source>
        <strain evidence="3">cv. 10/8</strain>
        <tissue evidence="2">Leaf</tissue>
    </source>
</reference>
<name>A0A392TU25_9FABA</name>
<feature type="non-terminal residue" evidence="2">
    <location>
        <position position="1"/>
    </location>
</feature>
<dbReference type="EMBL" id="LXQA010658738">
    <property type="protein sequence ID" value="MCI64562.1"/>
    <property type="molecule type" value="Genomic_DNA"/>
</dbReference>
<dbReference type="Gene3D" id="3.30.420.10">
    <property type="entry name" value="Ribonuclease H-like superfamily/Ribonuclease H"/>
    <property type="match status" value="1"/>
</dbReference>
<dbReference type="PROSITE" id="PS50879">
    <property type="entry name" value="RNASE_H_1"/>
    <property type="match status" value="1"/>
</dbReference>
<dbReference type="CDD" id="cd06222">
    <property type="entry name" value="RNase_H_like"/>
    <property type="match status" value="1"/>
</dbReference>
<dbReference type="InterPro" id="IPR002156">
    <property type="entry name" value="RNaseH_domain"/>
</dbReference>
<evidence type="ECO:0000259" key="1">
    <source>
        <dbReference type="PROSITE" id="PS50879"/>
    </source>
</evidence>
<dbReference type="GO" id="GO:0003676">
    <property type="term" value="F:nucleic acid binding"/>
    <property type="evidence" value="ECO:0007669"/>
    <property type="project" value="InterPro"/>
</dbReference>
<protein>
    <submittedName>
        <fullName evidence="2">Ribonuclease H protein</fullName>
    </submittedName>
</protein>
<dbReference type="Proteomes" id="UP000265520">
    <property type="component" value="Unassembled WGS sequence"/>
</dbReference>
<proteinExistence type="predicted"/>
<comment type="caution">
    <text evidence="2">The sequence shown here is derived from an EMBL/GenBank/DDBJ whole genome shotgun (WGS) entry which is preliminary data.</text>
</comment>
<dbReference type="Pfam" id="PF13456">
    <property type="entry name" value="RVT_3"/>
    <property type="match status" value="1"/>
</dbReference>
<evidence type="ECO:0000313" key="2">
    <source>
        <dbReference type="EMBL" id="MCI64562.1"/>
    </source>
</evidence>
<dbReference type="AlphaFoldDB" id="A0A392TU25"/>
<dbReference type="PANTHER" id="PTHR47723:SF19">
    <property type="entry name" value="POLYNUCLEOTIDYL TRANSFERASE, RIBONUCLEASE H-LIKE SUPERFAMILY PROTEIN"/>
    <property type="match status" value="1"/>
</dbReference>